<evidence type="ECO:0000313" key="2">
    <source>
        <dbReference type="EMBL" id="KAA2262171.1"/>
    </source>
</evidence>
<gene>
    <name evidence="2" type="ORF">F0L68_12790</name>
</gene>
<dbReference type="Gene3D" id="2.60.40.10">
    <property type="entry name" value="Immunoglobulins"/>
    <property type="match status" value="1"/>
</dbReference>
<name>A0A5B2XH07_9PSEU</name>
<dbReference type="SUPFAM" id="SSF49478">
    <property type="entry name" value="Cna protein B-type domain"/>
    <property type="match status" value="1"/>
</dbReference>
<accession>A0A5B2XH07</accession>
<dbReference type="NCBIfam" id="TIGR01167">
    <property type="entry name" value="LPXTG_anchor"/>
    <property type="match status" value="1"/>
</dbReference>
<keyword evidence="3" id="KW-1185">Reference proteome</keyword>
<proteinExistence type="predicted"/>
<dbReference type="RefSeq" id="WP_149849754.1">
    <property type="nucleotide sequence ID" value="NZ_VUOB01000022.1"/>
</dbReference>
<reference evidence="2 3" key="1">
    <citation type="submission" date="2019-09" db="EMBL/GenBank/DDBJ databases">
        <title>Goodfellowia gen. nov., a new genus of the Pseudonocardineae related to Actinoalloteichus, containing Goodfellowia coeruleoviolacea gen. nov., comb. nov. gen. nov., comb. nov.</title>
        <authorList>
            <person name="Labeda D."/>
        </authorList>
    </citation>
    <scope>NUCLEOTIDE SEQUENCE [LARGE SCALE GENOMIC DNA]</scope>
    <source>
        <strain evidence="2 3">AN110305</strain>
    </source>
</reference>
<dbReference type="Proteomes" id="UP000323454">
    <property type="component" value="Unassembled WGS sequence"/>
</dbReference>
<evidence type="ECO:0000313" key="3">
    <source>
        <dbReference type="Proteomes" id="UP000323454"/>
    </source>
</evidence>
<sequence>MKFTVTNVGKITAEHVSLEVWDLTKSAINLDLNSPGYRQLNLYEGGAGVGGATIEPGATRTFDVPGEAKDPSLGIVTLDGYVSPMVQVAPNNWNAVDATLDDNYFHLSVPVTRTSGVFAGVITTDKGVGLAGVQINLSGGVPYSWLKATTDSMGRFDFGSVPTGHYLISYTTPDGWVLPYPAMTSDAINTLTIDESGRYGNVKLTAERPLSDFLHVSIALDKDTYQVGETAHLLVTLTNSGPTALTGIKAMDESDGISLSPTGPAWAELAWGGPGVTIPAGGTKTVEATAVVPAEALKSASKEVGVGYTFGYDFGYQFDGDPYVKASAKVTEATTVPTTTTTDTTTTAPVPAPAAEVVVAATDTTTADPQAATTDQLASTGANVGGLSIAALGLLTVGLGAIVFSRRRRATT</sequence>
<keyword evidence="1" id="KW-1133">Transmembrane helix</keyword>
<reference evidence="2 3" key="2">
    <citation type="submission" date="2019-09" db="EMBL/GenBank/DDBJ databases">
        <authorList>
            <person name="Jin C."/>
        </authorList>
    </citation>
    <scope>NUCLEOTIDE SEQUENCE [LARGE SCALE GENOMIC DNA]</scope>
    <source>
        <strain evidence="2 3">AN110305</strain>
    </source>
</reference>
<protein>
    <submittedName>
        <fullName evidence="2">LPXTG cell wall anchor domain-containing protein</fullName>
    </submittedName>
</protein>
<dbReference type="OrthoDB" id="3694469at2"/>
<dbReference type="EMBL" id="VUOB01000022">
    <property type="protein sequence ID" value="KAA2262171.1"/>
    <property type="molecule type" value="Genomic_DNA"/>
</dbReference>
<dbReference type="AlphaFoldDB" id="A0A5B2XH07"/>
<feature type="transmembrane region" description="Helical" evidence="1">
    <location>
        <begin position="384"/>
        <end position="404"/>
    </location>
</feature>
<keyword evidence="1" id="KW-0472">Membrane</keyword>
<evidence type="ECO:0000256" key="1">
    <source>
        <dbReference type="SAM" id="Phobius"/>
    </source>
</evidence>
<keyword evidence="1" id="KW-0812">Transmembrane</keyword>
<dbReference type="InterPro" id="IPR013783">
    <property type="entry name" value="Ig-like_fold"/>
</dbReference>
<organism evidence="2 3">
    <name type="scientific">Solihabitans fulvus</name>
    <dbReference type="NCBI Taxonomy" id="1892852"/>
    <lineage>
        <taxon>Bacteria</taxon>
        <taxon>Bacillati</taxon>
        <taxon>Actinomycetota</taxon>
        <taxon>Actinomycetes</taxon>
        <taxon>Pseudonocardiales</taxon>
        <taxon>Pseudonocardiaceae</taxon>
        <taxon>Solihabitans</taxon>
    </lineage>
</organism>
<dbReference type="GO" id="GO:0005975">
    <property type="term" value="P:carbohydrate metabolic process"/>
    <property type="evidence" value="ECO:0007669"/>
    <property type="project" value="UniProtKB-ARBA"/>
</dbReference>
<comment type="caution">
    <text evidence="2">The sequence shown here is derived from an EMBL/GenBank/DDBJ whole genome shotgun (WGS) entry which is preliminary data.</text>
</comment>